<dbReference type="AlphaFoldDB" id="A0A517ZL03"/>
<keyword evidence="2" id="KW-1185">Reference proteome</keyword>
<proteinExistence type="predicted"/>
<organism evidence="1 2">
    <name type="scientific">Symmachiella dynata</name>
    <dbReference type="NCBI Taxonomy" id="2527995"/>
    <lineage>
        <taxon>Bacteria</taxon>
        <taxon>Pseudomonadati</taxon>
        <taxon>Planctomycetota</taxon>
        <taxon>Planctomycetia</taxon>
        <taxon>Planctomycetales</taxon>
        <taxon>Planctomycetaceae</taxon>
        <taxon>Symmachiella</taxon>
    </lineage>
</organism>
<sequence>MVHRKRKVNMWNPFRVRSTVTRVPRVARLCRLPWARMSHPFGVSVFLQGILFDSILVDGLGE</sequence>
<dbReference type="Proteomes" id="UP000319383">
    <property type="component" value="Chromosome"/>
</dbReference>
<evidence type="ECO:0000313" key="1">
    <source>
        <dbReference type="EMBL" id="QDU43180.1"/>
    </source>
</evidence>
<dbReference type="EMBL" id="CP036276">
    <property type="protein sequence ID" value="QDU43180.1"/>
    <property type="molecule type" value="Genomic_DNA"/>
</dbReference>
<evidence type="ECO:0000313" key="2">
    <source>
        <dbReference type="Proteomes" id="UP000319383"/>
    </source>
</evidence>
<accession>A0A517ZL03</accession>
<gene>
    <name evidence="1" type="ORF">Mal52_16520</name>
</gene>
<protein>
    <submittedName>
        <fullName evidence="1">Uncharacterized protein</fullName>
    </submittedName>
</protein>
<reference evidence="1 2" key="1">
    <citation type="submission" date="2019-02" db="EMBL/GenBank/DDBJ databases">
        <title>Deep-cultivation of Planctomycetes and their phenomic and genomic characterization uncovers novel biology.</title>
        <authorList>
            <person name="Wiegand S."/>
            <person name="Jogler M."/>
            <person name="Boedeker C."/>
            <person name="Pinto D."/>
            <person name="Vollmers J."/>
            <person name="Rivas-Marin E."/>
            <person name="Kohn T."/>
            <person name="Peeters S.H."/>
            <person name="Heuer A."/>
            <person name="Rast P."/>
            <person name="Oberbeckmann S."/>
            <person name="Bunk B."/>
            <person name="Jeske O."/>
            <person name="Meyerdierks A."/>
            <person name="Storesund J.E."/>
            <person name="Kallscheuer N."/>
            <person name="Luecker S."/>
            <person name="Lage O.M."/>
            <person name="Pohl T."/>
            <person name="Merkel B.J."/>
            <person name="Hornburger P."/>
            <person name="Mueller R.-W."/>
            <person name="Bruemmer F."/>
            <person name="Labrenz M."/>
            <person name="Spormann A.M."/>
            <person name="Op den Camp H."/>
            <person name="Overmann J."/>
            <person name="Amann R."/>
            <person name="Jetten M.S.M."/>
            <person name="Mascher T."/>
            <person name="Medema M.H."/>
            <person name="Devos D.P."/>
            <person name="Kaster A.-K."/>
            <person name="Ovreas L."/>
            <person name="Rohde M."/>
            <person name="Galperin M.Y."/>
            <person name="Jogler C."/>
        </authorList>
    </citation>
    <scope>NUCLEOTIDE SEQUENCE [LARGE SCALE GENOMIC DNA]</scope>
    <source>
        <strain evidence="1 2">Mal52</strain>
    </source>
</reference>
<dbReference type="KEGG" id="sdyn:Mal52_16520"/>
<name>A0A517ZL03_9PLAN</name>